<dbReference type="PROSITE" id="PS50011">
    <property type="entry name" value="PROTEIN_KINASE_DOM"/>
    <property type="match status" value="1"/>
</dbReference>
<keyword evidence="3" id="KW-0418">Kinase</keyword>
<organism evidence="9 10">
    <name type="scientific">Kipferlia bialata</name>
    <dbReference type="NCBI Taxonomy" id="797122"/>
    <lineage>
        <taxon>Eukaryota</taxon>
        <taxon>Metamonada</taxon>
        <taxon>Carpediemonas-like organisms</taxon>
        <taxon>Kipferlia</taxon>
    </lineage>
</organism>
<name>A0A9K3D0H7_9EUKA</name>
<evidence type="ECO:0000313" key="9">
    <source>
        <dbReference type="EMBL" id="GIQ85538.1"/>
    </source>
</evidence>
<feature type="domain" description="Protein kinase" evidence="8">
    <location>
        <begin position="191"/>
        <end position="527"/>
    </location>
</feature>
<dbReference type="GO" id="GO:0005634">
    <property type="term" value="C:nucleus"/>
    <property type="evidence" value="ECO:0007669"/>
    <property type="project" value="TreeGrafter"/>
</dbReference>
<evidence type="ECO:0000259" key="8">
    <source>
        <dbReference type="PROSITE" id="PS50011"/>
    </source>
</evidence>
<sequence>MEYDLFGPPSQRIPHHSGQHRGVHGRRGDARMDQGPTMDNRIVSSLPHIPTFIRPADTDRRGSVALARVGEQERERRLSVLQRKVASLVKAMEPNHCPLCGSRLGQAHFRSLELDLDPSPMPPAVLSSLVHPMLPALAPGKQEREREREREESEASEGMVLEMSSEGEAPRDSLSDAIADALNNGYFDRFFTTLERLGGGTFGEVYRVRHMLSASIPLGFYAVKRVAVGDSLLWLLRTLREVRFLESIHHPNIVGYHHAWLEIAQVCRMAPPVPHLFILLDLCPGGDLTELMPAPGGSHAPLSPEEVLGLMAQMFAGIAHLHQLHIVHRDIKPGNFLLTRDVEEECHLRSSVVSNPYSDSAVAGDPDTIPPLSVEKEAYHRETPVTDMRVVLTDFGQVADVSSLPPCQHTGMTGTLEYLAPEIVSGTASAATPEADVYGVGVCLYELVCGETPPTDSETSPLSHLLHCEAESDAGRGGAVPVGCAYSDDSPSTPEGELWEMVNHIILSCMDTDPERRPTPCEVLDYLESRGVETSRQTHARGARWHVNGDRDRWGGRPCGVTIGTQTD</sequence>
<comment type="similarity">
    <text evidence="5">Belongs to the protein kinase superfamily. Ser/Thr protein kinase family. GCN2 subfamily.</text>
</comment>
<comment type="caution">
    <text evidence="9">The sequence shown here is derived from an EMBL/GenBank/DDBJ whole genome shotgun (WGS) entry which is preliminary data.</text>
</comment>
<dbReference type="InterPro" id="IPR008271">
    <property type="entry name" value="Ser/Thr_kinase_AS"/>
</dbReference>
<keyword evidence="2 6" id="KW-0547">Nucleotide-binding</keyword>
<feature type="region of interest" description="Disordered" evidence="7">
    <location>
        <begin position="1"/>
        <end position="34"/>
    </location>
</feature>
<feature type="compositionally biased region" description="Basic and acidic residues" evidence="7">
    <location>
        <begin position="141"/>
        <end position="153"/>
    </location>
</feature>
<proteinExistence type="inferred from homology"/>
<dbReference type="GO" id="GO:0004672">
    <property type="term" value="F:protein kinase activity"/>
    <property type="evidence" value="ECO:0007669"/>
    <property type="project" value="InterPro"/>
</dbReference>
<evidence type="ECO:0000256" key="2">
    <source>
        <dbReference type="ARBA" id="ARBA00022741"/>
    </source>
</evidence>
<dbReference type="GO" id="GO:0005737">
    <property type="term" value="C:cytoplasm"/>
    <property type="evidence" value="ECO:0007669"/>
    <property type="project" value="TreeGrafter"/>
</dbReference>
<keyword evidence="4 6" id="KW-0067">ATP-binding</keyword>
<feature type="binding site" evidence="6">
    <location>
        <position position="224"/>
    </location>
    <ligand>
        <name>ATP</name>
        <dbReference type="ChEBI" id="CHEBI:30616"/>
    </ligand>
</feature>
<dbReference type="CDD" id="cd14014">
    <property type="entry name" value="STKc_PknB_like"/>
    <property type="match status" value="1"/>
</dbReference>
<evidence type="ECO:0000313" key="10">
    <source>
        <dbReference type="Proteomes" id="UP000265618"/>
    </source>
</evidence>
<accession>A0A9K3D0H7</accession>
<evidence type="ECO:0000256" key="6">
    <source>
        <dbReference type="PROSITE-ProRule" id="PRU10141"/>
    </source>
</evidence>
<evidence type="ECO:0000256" key="7">
    <source>
        <dbReference type="SAM" id="MobiDB-lite"/>
    </source>
</evidence>
<gene>
    <name evidence="9" type="ORF">KIPB_007221</name>
</gene>
<dbReference type="Gene3D" id="3.30.200.20">
    <property type="entry name" value="Phosphorylase Kinase, domain 1"/>
    <property type="match status" value="1"/>
</dbReference>
<dbReference type="AlphaFoldDB" id="A0A9K3D0H7"/>
<dbReference type="GO" id="GO:0005524">
    <property type="term" value="F:ATP binding"/>
    <property type="evidence" value="ECO:0007669"/>
    <property type="project" value="UniProtKB-UniRule"/>
</dbReference>
<dbReference type="Gene3D" id="1.10.510.10">
    <property type="entry name" value="Transferase(Phosphotransferase) domain 1"/>
    <property type="match status" value="1"/>
</dbReference>
<evidence type="ECO:0000256" key="3">
    <source>
        <dbReference type="ARBA" id="ARBA00022777"/>
    </source>
</evidence>
<dbReference type="InterPro" id="IPR050339">
    <property type="entry name" value="CC_SR_Kinase"/>
</dbReference>
<dbReference type="SMART" id="SM00220">
    <property type="entry name" value="S_TKc"/>
    <property type="match status" value="1"/>
</dbReference>
<dbReference type="InterPro" id="IPR000719">
    <property type="entry name" value="Prot_kinase_dom"/>
</dbReference>
<dbReference type="SUPFAM" id="SSF56112">
    <property type="entry name" value="Protein kinase-like (PK-like)"/>
    <property type="match status" value="1"/>
</dbReference>
<keyword evidence="10" id="KW-1185">Reference proteome</keyword>
<dbReference type="Pfam" id="PF00069">
    <property type="entry name" value="Pkinase"/>
    <property type="match status" value="1"/>
</dbReference>
<evidence type="ECO:0000256" key="1">
    <source>
        <dbReference type="ARBA" id="ARBA00022679"/>
    </source>
</evidence>
<dbReference type="InterPro" id="IPR017441">
    <property type="entry name" value="Protein_kinase_ATP_BS"/>
</dbReference>
<dbReference type="PROSITE" id="PS00107">
    <property type="entry name" value="PROTEIN_KINASE_ATP"/>
    <property type="match status" value="1"/>
</dbReference>
<feature type="compositionally biased region" description="Basic residues" evidence="7">
    <location>
        <begin position="13"/>
        <end position="25"/>
    </location>
</feature>
<dbReference type="OrthoDB" id="1405469at2759"/>
<dbReference type="InterPro" id="IPR011009">
    <property type="entry name" value="Kinase-like_dom_sf"/>
</dbReference>
<reference evidence="9 10" key="1">
    <citation type="journal article" date="2018" name="PLoS ONE">
        <title>The draft genome of Kipferlia bialata reveals reductive genome evolution in fornicate parasites.</title>
        <authorList>
            <person name="Tanifuji G."/>
            <person name="Takabayashi S."/>
            <person name="Kume K."/>
            <person name="Takagi M."/>
            <person name="Nakayama T."/>
            <person name="Kamikawa R."/>
            <person name="Inagaki Y."/>
            <person name="Hashimoto T."/>
        </authorList>
    </citation>
    <scope>NUCLEOTIDE SEQUENCE [LARGE SCALE GENOMIC DNA]</scope>
    <source>
        <strain evidence="9">NY0173</strain>
    </source>
</reference>
<dbReference type="EMBL" id="BDIP01001995">
    <property type="protein sequence ID" value="GIQ85538.1"/>
    <property type="molecule type" value="Genomic_DNA"/>
</dbReference>
<feature type="region of interest" description="Disordered" evidence="7">
    <location>
        <begin position="136"/>
        <end position="172"/>
    </location>
</feature>
<dbReference type="PANTHER" id="PTHR11042:SF138">
    <property type="entry name" value="SERINE_THREONINE-PROTEIN KINASE IKS1-RELATED"/>
    <property type="match status" value="1"/>
</dbReference>
<dbReference type="Proteomes" id="UP000265618">
    <property type="component" value="Unassembled WGS sequence"/>
</dbReference>
<protein>
    <recommendedName>
        <fullName evidence="8">Protein kinase domain-containing protein</fullName>
    </recommendedName>
</protein>
<dbReference type="PANTHER" id="PTHR11042">
    <property type="entry name" value="EUKARYOTIC TRANSLATION INITIATION FACTOR 2-ALPHA KINASE EIF2-ALPHA KINASE -RELATED"/>
    <property type="match status" value="1"/>
</dbReference>
<evidence type="ECO:0000256" key="5">
    <source>
        <dbReference type="ARBA" id="ARBA00037982"/>
    </source>
</evidence>
<evidence type="ECO:0000256" key="4">
    <source>
        <dbReference type="ARBA" id="ARBA00022840"/>
    </source>
</evidence>
<dbReference type="PROSITE" id="PS00108">
    <property type="entry name" value="PROTEIN_KINASE_ST"/>
    <property type="match status" value="1"/>
</dbReference>
<keyword evidence="1" id="KW-0808">Transferase</keyword>